<feature type="domain" description="N-acetyltransferase" evidence="3">
    <location>
        <begin position="12"/>
        <end position="157"/>
    </location>
</feature>
<keyword evidence="4" id="KW-0689">Ribosomal protein</keyword>
<dbReference type="GO" id="GO:0005840">
    <property type="term" value="C:ribosome"/>
    <property type="evidence" value="ECO:0007669"/>
    <property type="project" value="UniProtKB-KW"/>
</dbReference>
<keyword evidence="2" id="KW-0012">Acyltransferase</keyword>
<dbReference type="AlphaFoldDB" id="A0A939QEW7"/>
<dbReference type="GO" id="GO:0008080">
    <property type="term" value="F:N-acetyltransferase activity"/>
    <property type="evidence" value="ECO:0007669"/>
    <property type="project" value="InterPro"/>
</dbReference>
<dbReference type="Gene3D" id="3.40.630.30">
    <property type="match status" value="1"/>
</dbReference>
<dbReference type="PANTHER" id="PTHR43877">
    <property type="entry name" value="AMINOALKYLPHOSPHONATE N-ACETYLTRANSFERASE-RELATED-RELATED"/>
    <property type="match status" value="1"/>
</dbReference>
<protein>
    <submittedName>
        <fullName evidence="4">Ribosomal protein S18-alanine N-acetyltransferase</fullName>
    </submittedName>
</protein>
<proteinExistence type="predicted"/>
<dbReference type="EMBL" id="JAGFBF010000004">
    <property type="protein sequence ID" value="MBO2989605.1"/>
    <property type="molecule type" value="Genomic_DNA"/>
</dbReference>
<gene>
    <name evidence="4" type="primary">rimI</name>
    <name evidence="4" type="ORF">J4H85_06300</name>
</gene>
<evidence type="ECO:0000313" key="5">
    <source>
        <dbReference type="Proteomes" id="UP000668403"/>
    </source>
</evidence>
<dbReference type="Pfam" id="PF00583">
    <property type="entry name" value="Acetyltransf_1"/>
    <property type="match status" value="1"/>
</dbReference>
<dbReference type="PROSITE" id="PS51186">
    <property type="entry name" value="GNAT"/>
    <property type="match status" value="1"/>
</dbReference>
<evidence type="ECO:0000256" key="2">
    <source>
        <dbReference type="ARBA" id="ARBA00023315"/>
    </source>
</evidence>
<evidence type="ECO:0000259" key="3">
    <source>
        <dbReference type="PROSITE" id="PS51186"/>
    </source>
</evidence>
<dbReference type="Proteomes" id="UP000668403">
    <property type="component" value="Unassembled WGS sequence"/>
</dbReference>
<dbReference type="RefSeq" id="WP_208237955.1">
    <property type="nucleotide sequence ID" value="NZ_BAAAQU010000001.1"/>
</dbReference>
<dbReference type="InterPro" id="IPR016181">
    <property type="entry name" value="Acyl_CoA_acyltransferase"/>
</dbReference>
<reference evidence="4" key="1">
    <citation type="submission" date="2021-03" db="EMBL/GenBank/DDBJ databases">
        <title>Leucobacter chromiisoli sp. nov., isolated from chromium-containing soil of chemical plant.</title>
        <authorList>
            <person name="Xu Z."/>
        </authorList>
    </citation>
    <scope>NUCLEOTIDE SEQUENCE</scope>
    <source>
        <strain evidence="4">K 70/01</strain>
    </source>
</reference>
<dbReference type="InterPro" id="IPR050832">
    <property type="entry name" value="Bact_Acetyltransf"/>
</dbReference>
<name>A0A939QEW7_9MICO</name>
<dbReference type="NCBIfam" id="TIGR01575">
    <property type="entry name" value="rimI"/>
    <property type="match status" value="1"/>
</dbReference>
<keyword evidence="4" id="KW-0687">Ribonucleoprotein</keyword>
<evidence type="ECO:0000313" key="4">
    <source>
        <dbReference type="EMBL" id="MBO2989605.1"/>
    </source>
</evidence>
<dbReference type="InterPro" id="IPR006464">
    <property type="entry name" value="AcTrfase_RimI/Ard1"/>
</dbReference>
<comment type="caution">
    <text evidence="4">The sequence shown here is derived from an EMBL/GenBank/DDBJ whole genome shotgun (WGS) entry which is preliminary data.</text>
</comment>
<sequence length="163" mass="17138">MNGAAGSDLGDGALRRSTDADFDAIHAIELETFGTDAWSAATLADELAGPHRIYLVLEVAGVVRGYGGLLAVGTQGDIQTIAVDGSVRGAGYGRRLMEAIIVEAEQRGVAELFLEVRADNPVARGLYASLGFAPIAVRREYYQPDGVDAIVMRRDTGKASVDG</sequence>
<organism evidence="4 5">
    <name type="scientific">Leucobacter tardus</name>
    <dbReference type="NCBI Taxonomy" id="501483"/>
    <lineage>
        <taxon>Bacteria</taxon>
        <taxon>Bacillati</taxon>
        <taxon>Actinomycetota</taxon>
        <taxon>Actinomycetes</taxon>
        <taxon>Micrococcales</taxon>
        <taxon>Microbacteriaceae</taxon>
        <taxon>Leucobacter</taxon>
    </lineage>
</organism>
<evidence type="ECO:0000256" key="1">
    <source>
        <dbReference type="ARBA" id="ARBA00022679"/>
    </source>
</evidence>
<dbReference type="InterPro" id="IPR000182">
    <property type="entry name" value="GNAT_dom"/>
</dbReference>
<accession>A0A939QEW7</accession>
<keyword evidence="5" id="KW-1185">Reference proteome</keyword>
<dbReference type="CDD" id="cd04301">
    <property type="entry name" value="NAT_SF"/>
    <property type="match status" value="1"/>
</dbReference>
<keyword evidence="1" id="KW-0808">Transferase</keyword>
<dbReference type="SUPFAM" id="SSF55729">
    <property type="entry name" value="Acyl-CoA N-acyltransferases (Nat)"/>
    <property type="match status" value="1"/>
</dbReference>